<sequence>LHQLDYYFRIKDQKILLLLDNTASHFDSNEEYTDQDKASSASENVYIELSNSIGSSSKKKTGILPAVENEKIINATEFQDETNLFENNELDTLLDEFSNEDDYSTALTSA</sequence>
<dbReference type="Proteomes" id="UP000789860">
    <property type="component" value="Unassembled WGS sequence"/>
</dbReference>
<comment type="caution">
    <text evidence="1">The sequence shown here is derived from an EMBL/GenBank/DDBJ whole genome shotgun (WGS) entry which is preliminary data.</text>
</comment>
<organism evidence="1 2">
    <name type="scientific">Scutellospora calospora</name>
    <dbReference type="NCBI Taxonomy" id="85575"/>
    <lineage>
        <taxon>Eukaryota</taxon>
        <taxon>Fungi</taxon>
        <taxon>Fungi incertae sedis</taxon>
        <taxon>Mucoromycota</taxon>
        <taxon>Glomeromycotina</taxon>
        <taxon>Glomeromycetes</taxon>
        <taxon>Diversisporales</taxon>
        <taxon>Gigasporaceae</taxon>
        <taxon>Scutellospora</taxon>
    </lineage>
</organism>
<name>A0ACA9MNR2_9GLOM</name>
<reference evidence="1" key="1">
    <citation type="submission" date="2021-06" db="EMBL/GenBank/DDBJ databases">
        <authorList>
            <person name="Kallberg Y."/>
            <person name="Tangrot J."/>
            <person name="Rosling A."/>
        </authorList>
    </citation>
    <scope>NUCLEOTIDE SEQUENCE</scope>
    <source>
        <strain evidence="1">AU212A</strain>
    </source>
</reference>
<dbReference type="EMBL" id="CAJVPM010014096">
    <property type="protein sequence ID" value="CAG8599063.1"/>
    <property type="molecule type" value="Genomic_DNA"/>
</dbReference>
<feature type="non-terminal residue" evidence="1">
    <location>
        <position position="1"/>
    </location>
</feature>
<feature type="non-terminal residue" evidence="1">
    <location>
        <position position="110"/>
    </location>
</feature>
<proteinExistence type="predicted"/>
<accession>A0ACA9MNR2</accession>
<evidence type="ECO:0000313" key="2">
    <source>
        <dbReference type="Proteomes" id="UP000789860"/>
    </source>
</evidence>
<keyword evidence="2" id="KW-1185">Reference proteome</keyword>
<evidence type="ECO:0000313" key="1">
    <source>
        <dbReference type="EMBL" id="CAG8599063.1"/>
    </source>
</evidence>
<gene>
    <name evidence="1" type="ORF">SCALOS_LOCUS6863</name>
</gene>
<protein>
    <submittedName>
        <fullName evidence="1">9277_t:CDS:1</fullName>
    </submittedName>
</protein>